<dbReference type="EMBL" id="BOMG01000103">
    <property type="protein sequence ID" value="GID59924.1"/>
    <property type="molecule type" value="Genomic_DNA"/>
</dbReference>
<dbReference type="InterPro" id="IPR011990">
    <property type="entry name" value="TPR-like_helical_dom_sf"/>
</dbReference>
<organism evidence="1 2">
    <name type="scientific">Actinoplanes couchii</name>
    <dbReference type="NCBI Taxonomy" id="403638"/>
    <lineage>
        <taxon>Bacteria</taxon>
        <taxon>Bacillati</taxon>
        <taxon>Actinomycetota</taxon>
        <taxon>Actinomycetes</taxon>
        <taxon>Micromonosporales</taxon>
        <taxon>Micromonosporaceae</taxon>
        <taxon>Actinoplanes</taxon>
    </lineage>
</organism>
<comment type="caution">
    <text evidence="1">The sequence shown here is derived from an EMBL/GenBank/DDBJ whole genome shotgun (WGS) entry which is preliminary data.</text>
</comment>
<dbReference type="Gene3D" id="1.25.40.10">
    <property type="entry name" value="Tetratricopeptide repeat domain"/>
    <property type="match status" value="1"/>
</dbReference>
<dbReference type="RefSeq" id="WP_203806465.1">
    <property type="nucleotide sequence ID" value="NZ_BAAAQE010000046.1"/>
</dbReference>
<accession>A0ABQ3XN38</accession>
<gene>
    <name evidence="1" type="ORF">Aco03nite_083280</name>
</gene>
<evidence type="ECO:0000313" key="2">
    <source>
        <dbReference type="Proteomes" id="UP000612282"/>
    </source>
</evidence>
<evidence type="ECO:0000313" key="1">
    <source>
        <dbReference type="EMBL" id="GID59924.1"/>
    </source>
</evidence>
<keyword evidence="2" id="KW-1185">Reference proteome</keyword>
<proteinExistence type="predicted"/>
<name>A0ABQ3XN38_9ACTN</name>
<reference evidence="1 2" key="1">
    <citation type="submission" date="2021-01" db="EMBL/GenBank/DDBJ databases">
        <title>Whole genome shotgun sequence of Actinoplanes couchii NBRC 106145.</title>
        <authorList>
            <person name="Komaki H."/>
            <person name="Tamura T."/>
        </authorList>
    </citation>
    <scope>NUCLEOTIDE SEQUENCE [LARGE SCALE GENOMIC DNA]</scope>
    <source>
        <strain evidence="1 2">NBRC 106145</strain>
    </source>
</reference>
<sequence>MRIDEPLSVAELSVLLPGHDRDLVHAIWLVTGGRRGPALRLAGEFVPGAGDPVAELALSVPSRSGFLIPDVALVRLLETAAERSLPVAVRARVLIRLARELLGDPAAVERRRTLVDEAVALARADGDGRALARALDGRLHALWDPAGATDRLDTAAEIIGLACRAGDPETELSGMLWRFTALTELGDLEAAETALVTYGRAGELLGDVPAKVIVLSRQAVFEAARGRLAAADSLTDQAEEAGHRAGISDTNRLTAGLRGQLALLRGQPGPPIEPLREMARTVPGQFFGATVARVLLAAGRDDEALLELDRVLPAVLAGTGPRWLGAVADLAVVAAHGGTEQTAHLLYAALVPYRGRLVVGGFASTVTGTVDALLGRLAHRLGRRDEALGHFDRAVAQEERLGTLAWLAATLAARGRPGDTERARSLAGRLGITIGEPGGDEWRLLRAGAGDDWTLETGDTTVRLRDVRGLHFLRTLLAAPGREIAALDLVAGGAGLRTAPAEPLLDSTARDTYRRRLSELDARLDEADRTGDVTVAGTVTRERSALVAQLRAAAGGAGRPRRHGAEAERARVNATRALSTVLGRLDTAAPIVALHLRASLRTGAVLRYQPAPGGPARWRV</sequence>
<protein>
    <submittedName>
        <fullName evidence="1">Uncharacterized protein</fullName>
    </submittedName>
</protein>
<dbReference type="Proteomes" id="UP000612282">
    <property type="component" value="Unassembled WGS sequence"/>
</dbReference>